<dbReference type="InterPro" id="IPR046219">
    <property type="entry name" value="DUF6252"/>
</dbReference>
<gene>
    <name evidence="1" type="ORF">MuYL_0563</name>
</gene>
<proteinExistence type="predicted"/>
<evidence type="ECO:0000313" key="1">
    <source>
        <dbReference type="EMBL" id="ASU32466.1"/>
    </source>
</evidence>
<dbReference type="Proteomes" id="UP000215002">
    <property type="component" value="Chromosome"/>
</dbReference>
<sequence length="166" mass="18437">MVLKQAINRKKILMLLSCTVCIVIYSCHKDSKVIPADYYFKANKNNIGWGTVGSTATLPGDSLQLSGLWAGGGEHIFFKIKFKDTGSYPVTLNQAAFFTTDASGNQTSYYRVDTTRNNMITIKSYNTKTRIISGIFQLSVLKNSNDPNEYVPIDFSGGVFRVKLPD</sequence>
<accession>A0A223NRN4</accession>
<dbReference type="Pfam" id="PF19765">
    <property type="entry name" value="DUF6252"/>
    <property type="match status" value="1"/>
</dbReference>
<organism evidence="1 2">
    <name type="scientific">Mucilaginibacter xinganensis</name>
    <dbReference type="NCBI Taxonomy" id="1234841"/>
    <lineage>
        <taxon>Bacteria</taxon>
        <taxon>Pseudomonadati</taxon>
        <taxon>Bacteroidota</taxon>
        <taxon>Sphingobacteriia</taxon>
        <taxon>Sphingobacteriales</taxon>
        <taxon>Sphingobacteriaceae</taxon>
        <taxon>Mucilaginibacter</taxon>
    </lineage>
</organism>
<dbReference type="EMBL" id="CP022743">
    <property type="protein sequence ID" value="ASU32466.1"/>
    <property type="molecule type" value="Genomic_DNA"/>
</dbReference>
<dbReference type="KEGG" id="muc:MuYL_0563"/>
<dbReference type="PROSITE" id="PS51257">
    <property type="entry name" value="PROKAR_LIPOPROTEIN"/>
    <property type="match status" value="1"/>
</dbReference>
<evidence type="ECO:0000313" key="2">
    <source>
        <dbReference type="Proteomes" id="UP000215002"/>
    </source>
</evidence>
<protein>
    <submittedName>
        <fullName evidence="1">Uncharacterized protein</fullName>
    </submittedName>
</protein>
<name>A0A223NRN4_9SPHI</name>
<reference evidence="1 2" key="1">
    <citation type="submission" date="2017-08" db="EMBL/GenBank/DDBJ databases">
        <title>Complete genome sequence of Mucilaginibacter sp. strain BJC16-A31.</title>
        <authorList>
            <consortium name="Henan University of Science and Technology"/>
            <person name="You X."/>
        </authorList>
    </citation>
    <scope>NUCLEOTIDE SEQUENCE [LARGE SCALE GENOMIC DNA]</scope>
    <source>
        <strain evidence="1 2">BJC16-A31</strain>
    </source>
</reference>
<keyword evidence="2" id="KW-1185">Reference proteome</keyword>
<dbReference type="AlphaFoldDB" id="A0A223NRN4"/>